<protein>
    <submittedName>
        <fullName evidence="2">DnaB-like replicative helicase</fullName>
    </submittedName>
</protein>
<evidence type="ECO:0000313" key="2">
    <source>
        <dbReference type="EMBL" id="WQJ53111.1"/>
    </source>
</evidence>
<proteinExistence type="predicted"/>
<dbReference type="Gene3D" id="3.40.50.300">
    <property type="entry name" value="P-loop containing nucleotide triphosphate hydrolases"/>
    <property type="match status" value="1"/>
</dbReference>
<dbReference type="Pfam" id="PF03796">
    <property type="entry name" value="DnaB_C"/>
    <property type="match status" value="1"/>
</dbReference>
<accession>A0ABZ0Z356</accession>
<dbReference type="InterPro" id="IPR027417">
    <property type="entry name" value="P-loop_NTPase"/>
</dbReference>
<reference evidence="2 3" key="1">
    <citation type="submission" date="2023-11" db="EMBL/GenBank/DDBJ databases">
        <authorList>
            <person name="Cook R."/>
            <person name="Crisci M."/>
            <person name="Pye H."/>
            <person name="Adriaenssens E."/>
            <person name="Santini J."/>
        </authorList>
    </citation>
    <scope>NUCLEOTIDE SEQUENCE [LARGE SCALE GENOMIC DNA]</scope>
    <source>
        <strain evidence="2">Lak_Megaphage_RVC_JS4_GC31</strain>
    </source>
</reference>
<dbReference type="SUPFAM" id="SSF52540">
    <property type="entry name" value="P-loop containing nucleoside triphosphate hydrolases"/>
    <property type="match status" value="1"/>
</dbReference>
<sequence>MTNSYLENIIFFYVLKNIDLVQAFKGSYFTNPVLKQLFDIVKPHILEYRQEPTERQTVDLVKLHGIDDKITVDTIHALWESKSMVGQYTDEWLNQNTHAFGEWQNLMGGLRRVIEYVKTIQQDVTFENCADIVQKAKSMFQSDTNFNLNTSSGHDFFDPANHMQAQLETRTSGYRFIDQCLKGGWSNKSLNIFMGSPKVGKSMWLCNLCANSVRNGENSAYITLEMAYQLVAQRIGSNLFNIPIEEYEQAAKDQNYMRAKMKEFYDNSLINPGCFIIEEYPTSSATVYDIESFLLKKEEERSTERQPFKFKNIFIDYINIMKDAKNPNSENMYLKIKSICEDVRAMAQRNNWCVISLTQTNRSAYDSTDIGMSNVSESGGLIATVDSLFGIIQSSTMRVNDKYYIKAVAIRNSGHMGDKKGFNFSPKYLRIEEDLSEGIIPENQALDELKGNKQQQPQQQRGQYNKLPVSAVPQPIYQGNMNSLNGANIGMSEKDLATQSLFDM</sequence>
<dbReference type="PROSITE" id="PS51199">
    <property type="entry name" value="SF4_HELICASE"/>
    <property type="match status" value="1"/>
</dbReference>
<name>A0ABZ0Z356_9CAUD</name>
<feature type="domain" description="SF4 helicase" evidence="1">
    <location>
        <begin position="163"/>
        <end position="379"/>
    </location>
</feature>
<evidence type="ECO:0000313" key="3">
    <source>
        <dbReference type="Proteomes" id="UP001349343"/>
    </source>
</evidence>
<keyword evidence="3" id="KW-1185">Reference proteome</keyword>
<dbReference type="InterPro" id="IPR007694">
    <property type="entry name" value="DNA_helicase_DnaB-like_C"/>
</dbReference>
<evidence type="ECO:0000259" key="1">
    <source>
        <dbReference type="PROSITE" id="PS51199"/>
    </source>
</evidence>
<dbReference type="EMBL" id="OR769222">
    <property type="protein sequence ID" value="WQJ53111.1"/>
    <property type="molecule type" value="Genomic_DNA"/>
</dbReference>
<dbReference type="Proteomes" id="UP001349343">
    <property type="component" value="Segment"/>
</dbReference>
<dbReference type="PANTHER" id="PTHR30153:SF2">
    <property type="entry name" value="REPLICATIVE DNA HELICASE"/>
    <property type="match status" value="1"/>
</dbReference>
<dbReference type="PANTHER" id="PTHR30153">
    <property type="entry name" value="REPLICATIVE DNA HELICASE DNAB"/>
    <property type="match status" value="1"/>
</dbReference>
<organism evidence="2 3">
    <name type="scientific">phage Lak_Megaphage_RVC_JS4_GC31</name>
    <dbReference type="NCBI Taxonomy" id="3109228"/>
    <lineage>
        <taxon>Viruses</taxon>
        <taxon>Duplodnaviria</taxon>
        <taxon>Heunggongvirae</taxon>
        <taxon>Uroviricota</taxon>
        <taxon>Caudoviricetes</taxon>
        <taxon>Caudoviricetes code 15 clade</taxon>
    </lineage>
</organism>